<reference evidence="11 12" key="1">
    <citation type="submission" date="2021-05" db="EMBL/GenBank/DDBJ databases">
        <title>A Polyphasic approach of four new species of the genus Ohtaekwangia: Ohtaekwangia histidinii sp. nov., Ohtaekwangia cretensis sp. nov., Ohtaekwangia indiensis sp. nov., Ohtaekwangia reichenbachii sp. nov. from diverse environment.</title>
        <authorList>
            <person name="Octaviana S."/>
        </authorList>
    </citation>
    <scope>NUCLEOTIDE SEQUENCE [LARGE SCALE GENOMIC DNA]</scope>
    <source>
        <strain evidence="11 12">PWU5</strain>
    </source>
</reference>
<keyword evidence="5" id="KW-0378">Hydrolase</keyword>
<evidence type="ECO:0000259" key="9">
    <source>
        <dbReference type="Pfam" id="PF00675"/>
    </source>
</evidence>
<keyword evidence="7" id="KW-0482">Metalloprotease</keyword>
<accession>A0AAP2E3G6</accession>
<evidence type="ECO:0000256" key="7">
    <source>
        <dbReference type="ARBA" id="ARBA00023049"/>
    </source>
</evidence>
<evidence type="ECO:0000313" key="11">
    <source>
        <dbReference type="EMBL" id="MBT1712373.1"/>
    </source>
</evidence>
<feature type="domain" description="Peptidase M16 C-terminal" evidence="10">
    <location>
        <begin position="263"/>
        <end position="435"/>
    </location>
</feature>
<feature type="domain" description="Peptidase M16 N-terminal" evidence="9">
    <location>
        <begin position="597"/>
        <end position="696"/>
    </location>
</feature>
<dbReference type="InterPro" id="IPR050626">
    <property type="entry name" value="Peptidase_M16"/>
</dbReference>
<dbReference type="GO" id="GO:0006508">
    <property type="term" value="P:proteolysis"/>
    <property type="evidence" value="ECO:0007669"/>
    <property type="project" value="UniProtKB-KW"/>
</dbReference>
<dbReference type="PANTHER" id="PTHR43690">
    <property type="entry name" value="NARDILYSIN"/>
    <property type="match status" value="1"/>
</dbReference>
<dbReference type="InterPro" id="IPR011765">
    <property type="entry name" value="Pept_M16_N"/>
</dbReference>
<gene>
    <name evidence="11" type="ORF">KK062_29285</name>
</gene>
<evidence type="ECO:0000259" key="10">
    <source>
        <dbReference type="Pfam" id="PF05193"/>
    </source>
</evidence>
<evidence type="ECO:0000256" key="1">
    <source>
        <dbReference type="ARBA" id="ARBA00001947"/>
    </source>
</evidence>
<keyword evidence="6" id="KW-0862">Zinc</keyword>
<keyword evidence="12" id="KW-1185">Reference proteome</keyword>
<dbReference type="PANTHER" id="PTHR43690:SF17">
    <property type="entry name" value="PROTEIN YHJJ"/>
    <property type="match status" value="1"/>
</dbReference>
<comment type="cofactor">
    <cofactor evidence="1">
        <name>Zn(2+)</name>
        <dbReference type="ChEBI" id="CHEBI:29105"/>
    </cofactor>
</comment>
<dbReference type="InterPro" id="IPR007863">
    <property type="entry name" value="Peptidase_M16_C"/>
</dbReference>
<dbReference type="Proteomes" id="UP001319080">
    <property type="component" value="Unassembled WGS sequence"/>
</dbReference>
<dbReference type="EMBL" id="JAHESE010000063">
    <property type="protein sequence ID" value="MBT1712373.1"/>
    <property type="molecule type" value="Genomic_DNA"/>
</dbReference>
<dbReference type="Gene3D" id="3.30.830.10">
    <property type="entry name" value="Metalloenzyme, LuxS/M16 peptidase-like"/>
    <property type="match status" value="4"/>
</dbReference>
<keyword evidence="3" id="KW-0645">Protease</keyword>
<organism evidence="11 12">
    <name type="scientific">Dawidia cretensis</name>
    <dbReference type="NCBI Taxonomy" id="2782350"/>
    <lineage>
        <taxon>Bacteria</taxon>
        <taxon>Pseudomonadati</taxon>
        <taxon>Bacteroidota</taxon>
        <taxon>Cytophagia</taxon>
        <taxon>Cytophagales</taxon>
        <taxon>Chryseotaleaceae</taxon>
        <taxon>Dawidia</taxon>
    </lineage>
</organism>
<proteinExistence type="inferred from homology"/>
<dbReference type="GO" id="GO:0046872">
    <property type="term" value="F:metal ion binding"/>
    <property type="evidence" value="ECO:0007669"/>
    <property type="project" value="UniProtKB-KW"/>
</dbReference>
<feature type="domain" description="Peptidase M16 C-terminal" evidence="10">
    <location>
        <begin position="762"/>
        <end position="874"/>
    </location>
</feature>
<dbReference type="Pfam" id="PF05193">
    <property type="entry name" value="Peptidase_M16_C"/>
    <property type="match status" value="2"/>
</dbReference>
<evidence type="ECO:0000256" key="3">
    <source>
        <dbReference type="ARBA" id="ARBA00022670"/>
    </source>
</evidence>
<evidence type="ECO:0000256" key="4">
    <source>
        <dbReference type="ARBA" id="ARBA00022723"/>
    </source>
</evidence>
<dbReference type="InterPro" id="IPR001431">
    <property type="entry name" value="Pept_M16_Zn_BS"/>
</dbReference>
<dbReference type="SUPFAM" id="SSF63411">
    <property type="entry name" value="LuxS/MPP-like metallohydrolase"/>
    <property type="match status" value="4"/>
</dbReference>
<comment type="caution">
    <text evidence="11">The sequence shown here is derived from an EMBL/GenBank/DDBJ whole genome shotgun (WGS) entry which is preliminary data.</text>
</comment>
<protein>
    <submittedName>
        <fullName evidence="11">Insulinase family protein</fullName>
    </submittedName>
</protein>
<evidence type="ECO:0000256" key="8">
    <source>
        <dbReference type="RuleBase" id="RU004447"/>
    </source>
</evidence>
<dbReference type="RefSeq" id="WP_254087938.1">
    <property type="nucleotide sequence ID" value="NZ_JAHESE010000063.1"/>
</dbReference>
<sequence>MLKRSLVGLLCLVLCMSFEGYGQKQYQWKEKTEDGYTYKYVTNDPMGARFYQLKNGLTVVLSVNKKEPRIQTLIGIRAGSNSDPADHTGLAHYLEHLLFKGTDKFGSLDWNKERAYIDRIDSLYTVYNQTTDSNRRKVIYHIIDSVSGVAAKQAIANEYDNMMASLGAQGTNAHTSVEETVYEENIPSNALDRFLAVQAERFRYPVFRLFHTELEAVYEEKNRGLDNDGRKMYETLLNTLFPTHNYGQQSTIGTIDHLKNPSLKAIRDFYNKYYVPNNMALIMAGDFNPSYVIKKVDAAFAYMKSAPVKEYTPAPEKPIKAPIVKEVFGPDAESVNIAFRMPGALDTRSSVLLTVTSMVLSNGKAGLIDLNLNKQQKILGASAGVWSFKDYSVFLLGGKAKQDQSLEDVKKLLLEQLDLLKKGSFDESLVKAIVNNAKLSELQGLEDNGSRAESLMDAYIKHKGMQWTSDVAYLDEMSKVTKKQIMDFANQYLGENYVLVYKRKGEDKSIVKVDKPAITPVEVNRDARSPFLESMAKIPVTPVEPQWLDYKKDIQQSKIGPADVLYVQNKENGLFRAYYRFDMGSWSDKRLGIAAQYLQFLGTEKATAEQISKAFYNIACNFSVSASSEETTIAISGLQENFGEAVRLFESLITTCKADDAALAALKDRLRKSRADNKLNKGSIMRGMMQYAMYGEKNPFNFQLSDQELTAVTAKELTDLLHGLMSYKHSILYYGPESLATLTPLFQKAHALPAAFREAPAPVKFTKVDQTANTVLFTDYDMVQVEVNWVRNTTAYDPANTARIMLFNSYFGGGMGTIVFQTIRESKALAYSTYATYASPDKKDGRYTAIAYVGSQADKIGEAVTSMNELLDDMPHTDKIFTTARDGIKQDIETERINQDGIIFSYLAARKLGLDIDYRKEVYRAVDALTYDDIAKFHDDNLRHKSYTYCVLASSKNVKEDDLKKFGAVKKLTLPEIFGY</sequence>
<dbReference type="PROSITE" id="PS00143">
    <property type="entry name" value="INSULINASE"/>
    <property type="match status" value="1"/>
</dbReference>
<dbReference type="InterPro" id="IPR011249">
    <property type="entry name" value="Metalloenz_LuxS/M16"/>
</dbReference>
<evidence type="ECO:0000256" key="2">
    <source>
        <dbReference type="ARBA" id="ARBA00007261"/>
    </source>
</evidence>
<comment type="similarity">
    <text evidence="2 8">Belongs to the peptidase M16 family.</text>
</comment>
<evidence type="ECO:0000256" key="6">
    <source>
        <dbReference type="ARBA" id="ARBA00022833"/>
    </source>
</evidence>
<dbReference type="AlphaFoldDB" id="A0AAP2E3G6"/>
<name>A0AAP2E3G6_9BACT</name>
<dbReference type="Pfam" id="PF00675">
    <property type="entry name" value="Peptidase_M16"/>
    <property type="match status" value="2"/>
</dbReference>
<keyword evidence="4" id="KW-0479">Metal-binding</keyword>
<evidence type="ECO:0000313" key="12">
    <source>
        <dbReference type="Proteomes" id="UP001319080"/>
    </source>
</evidence>
<evidence type="ECO:0000256" key="5">
    <source>
        <dbReference type="ARBA" id="ARBA00022801"/>
    </source>
</evidence>
<dbReference type="GO" id="GO:0004222">
    <property type="term" value="F:metalloendopeptidase activity"/>
    <property type="evidence" value="ECO:0007669"/>
    <property type="project" value="InterPro"/>
</dbReference>
<feature type="domain" description="Peptidase M16 N-terminal" evidence="9">
    <location>
        <begin position="60"/>
        <end position="108"/>
    </location>
</feature>